<dbReference type="HOGENOM" id="CLU_058423_0_0_9"/>
<dbReference type="PANTHER" id="PTHR42897">
    <property type="entry name" value="PYRUVATE SYNTHASE SUBUNIT PORB"/>
    <property type="match status" value="1"/>
</dbReference>
<dbReference type="Pfam" id="PF02775">
    <property type="entry name" value="TPP_enzyme_C"/>
    <property type="match status" value="1"/>
</dbReference>
<dbReference type="EMBL" id="ABYI02000007">
    <property type="protein sequence ID" value="EEG75617.1"/>
    <property type="molecule type" value="Genomic_DNA"/>
</dbReference>
<reference evidence="3" key="1">
    <citation type="submission" date="2009-02" db="EMBL/GenBank/DDBJ databases">
        <authorList>
            <person name="Fulton L."/>
            <person name="Clifton S."/>
            <person name="Fulton B."/>
            <person name="Xu J."/>
            <person name="Minx P."/>
            <person name="Pepin K.H."/>
            <person name="Johnson M."/>
            <person name="Bhonagiri V."/>
            <person name="Nash W.E."/>
            <person name="Mardis E.R."/>
            <person name="Wilson R.K."/>
        </authorList>
    </citation>
    <scope>NUCLEOTIDE SEQUENCE [LARGE SCALE GENOMIC DNA]</scope>
    <source>
        <strain evidence="3">DSM 15053</strain>
    </source>
</reference>
<keyword evidence="1" id="KW-0560">Oxidoreductase</keyword>
<dbReference type="eggNOG" id="COG1013">
    <property type="taxonomic scope" value="Bacteria"/>
</dbReference>
<dbReference type="RefSeq" id="WP_006441687.1">
    <property type="nucleotide sequence ID" value="NZ_GG657759.1"/>
</dbReference>
<dbReference type="Gene3D" id="3.40.50.970">
    <property type="match status" value="1"/>
</dbReference>
<dbReference type="SUPFAM" id="SSF52518">
    <property type="entry name" value="Thiamin diphosphate-binding fold (THDP-binding)"/>
    <property type="match status" value="1"/>
</dbReference>
<evidence type="ECO:0000256" key="1">
    <source>
        <dbReference type="ARBA" id="ARBA00023002"/>
    </source>
</evidence>
<reference evidence="3" key="2">
    <citation type="submission" date="2013-06" db="EMBL/GenBank/DDBJ databases">
        <title>Draft genome sequence of Clostridium hylemonae (DSM 15053).</title>
        <authorList>
            <person name="Sudarsanam P."/>
            <person name="Ley R."/>
            <person name="Guruge J."/>
            <person name="Turnbaugh P.J."/>
            <person name="Mahowald M."/>
            <person name="Liep D."/>
            <person name="Gordon J."/>
        </authorList>
    </citation>
    <scope>NUCLEOTIDE SEQUENCE</scope>
    <source>
        <strain evidence="3">DSM 15053</strain>
    </source>
</reference>
<organism evidence="3 4">
    <name type="scientific">[Clostridium] hylemonae DSM 15053</name>
    <dbReference type="NCBI Taxonomy" id="553973"/>
    <lineage>
        <taxon>Bacteria</taxon>
        <taxon>Bacillati</taxon>
        <taxon>Bacillota</taxon>
        <taxon>Clostridia</taxon>
        <taxon>Lachnospirales</taxon>
        <taxon>Lachnospiraceae</taxon>
    </lineage>
</organism>
<comment type="caution">
    <text evidence="3">The sequence shown here is derived from an EMBL/GenBank/DDBJ whole genome shotgun (WGS) entry which is preliminary data.</text>
</comment>
<evidence type="ECO:0000259" key="2">
    <source>
        <dbReference type="Pfam" id="PF02775"/>
    </source>
</evidence>
<name>C0BX19_9FIRM</name>
<dbReference type="AlphaFoldDB" id="C0BX19"/>
<proteinExistence type="predicted"/>
<dbReference type="STRING" id="553973.CLOHYLEM_04353"/>
<dbReference type="InterPro" id="IPR011766">
    <property type="entry name" value="TPP_enzyme_TPP-bd"/>
</dbReference>
<dbReference type="OrthoDB" id="9794954at2"/>
<dbReference type="Proteomes" id="UP000004893">
    <property type="component" value="Unassembled WGS sequence"/>
</dbReference>
<dbReference type="PANTHER" id="PTHR42897:SF1">
    <property type="entry name" value="2-OXOACID OXIDOREDUCTASE (FERREDOXIN)"/>
    <property type="match status" value="1"/>
</dbReference>
<dbReference type="GO" id="GO:0030976">
    <property type="term" value="F:thiamine pyrophosphate binding"/>
    <property type="evidence" value="ECO:0007669"/>
    <property type="project" value="InterPro"/>
</dbReference>
<evidence type="ECO:0000313" key="3">
    <source>
        <dbReference type="EMBL" id="EEG75617.1"/>
    </source>
</evidence>
<dbReference type="GO" id="GO:0016491">
    <property type="term" value="F:oxidoreductase activity"/>
    <property type="evidence" value="ECO:0007669"/>
    <property type="project" value="UniProtKB-KW"/>
</dbReference>
<accession>C0BX19</accession>
<feature type="domain" description="Thiamine pyrophosphate enzyme TPP-binding" evidence="2">
    <location>
        <begin position="78"/>
        <end position="213"/>
    </location>
</feature>
<protein>
    <submittedName>
        <fullName evidence="3">Thiamine pyrophosphate enzyme, C-terminal TPP binding domain protein</fullName>
    </submittedName>
</protein>
<gene>
    <name evidence="3" type="ORF">CLOHYLEM_04353</name>
</gene>
<evidence type="ECO:0000313" key="4">
    <source>
        <dbReference type="Proteomes" id="UP000004893"/>
    </source>
</evidence>
<sequence length="301" mass="33232">MNIVDKLASKEDMVSPGISACVGCNVELTLRTCMKVLGPNTIYAVPPGCMGGVGVVGWDTESGSKIPVFFPLLDNVASMLAGIKMHYEKQGREVNVVAFAGDGASTDAGMQCLSGAAERGDKLIYICYDNEGYMNTGYQRSSATTKYSWTTTTPVSTEGRGGKKQHKKDFPMVMAMHDIPYMATCSPAYIPDMVRKLEKAMEASKTGLAYLHVYNPCLTGWGIRPDTSIEVSRLAVESNFFPLYEVENGAFTINKTFKEPKPVKEYLSRMKKFKHLNEEEAAEIQELVDRKWNRLTKLASL</sequence>
<dbReference type="InterPro" id="IPR029061">
    <property type="entry name" value="THDP-binding"/>
</dbReference>
<keyword evidence="4" id="KW-1185">Reference proteome</keyword>
<dbReference type="InterPro" id="IPR051479">
    <property type="entry name" value="PorB-like"/>
</dbReference>